<feature type="chain" id="PRO_5023842431" evidence="1">
    <location>
        <begin position="22"/>
        <end position="112"/>
    </location>
</feature>
<feature type="signal peptide" evidence="1">
    <location>
        <begin position="1"/>
        <end position="21"/>
    </location>
</feature>
<evidence type="ECO:0000313" key="3">
    <source>
        <dbReference type="Proteomes" id="UP000006672"/>
    </source>
</evidence>
<organism evidence="2">
    <name type="scientific">Brugia malayi</name>
    <name type="common">Filarial nematode worm</name>
    <dbReference type="NCBI Taxonomy" id="6279"/>
    <lineage>
        <taxon>Eukaryota</taxon>
        <taxon>Metazoa</taxon>
        <taxon>Ecdysozoa</taxon>
        <taxon>Nematoda</taxon>
        <taxon>Chromadorea</taxon>
        <taxon>Rhabditida</taxon>
        <taxon>Spirurina</taxon>
        <taxon>Spiruromorpha</taxon>
        <taxon>Filarioidea</taxon>
        <taxon>Onchocercidae</taxon>
        <taxon>Brugia</taxon>
    </lineage>
</organism>
<evidence type="ECO:0000313" key="2">
    <source>
        <dbReference type="EMBL" id="VIO95057.1"/>
    </source>
</evidence>
<dbReference type="GeneID" id="66057934"/>
<name>A0A4E9FE40_BRUMA</name>
<keyword evidence="1" id="KW-0732">Signal</keyword>
<dbReference type="CTD" id="66057934"/>
<reference evidence="3" key="1">
    <citation type="journal article" date="2007" name="Science">
        <title>Draft genome of the filarial nematode parasite Brugia malayi.</title>
        <authorList>
            <person name="Ghedin E."/>
            <person name="Wang S."/>
            <person name="Spiro D."/>
            <person name="Caler E."/>
            <person name="Zhao Q."/>
            <person name="Crabtree J."/>
            <person name="Allen J.E."/>
            <person name="Delcher A.L."/>
            <person name="Guiliano D.B."/>
            <person name="Miranda-Saavedra D."/>
            <person name="Angiuoli S.V."/>
            <person name="Creasy T."/>
            <person name="Amedeo P."/>
            <person name="Haas B."/>
            <person name="El-Sayed N.M."/>
            <person name="Wortman J.R."/>
            <person name="Feldblyum T."/>
            <person name="Tallon L."/>
            <person name="Schatz M."/>
            <person name="Shumway M."/>
            <person name="Koo H."/>
            <person name="Salzberg S.L."/>
            <person name="Schobel S."/>
            <person name="Pertea M."/>
            <person name="Pop M."/>
            <person name="White O."/>
            <person name="Barton G.J."/>
            <person name="Carlow C.K."/>
            <person name="Crawford M.J."/>
            <person name="Daub J."/>
            <person name="Dimmic M.W."/>
            <person name="Estes C.F."/>
            <person name="Foster J.M."/>
            <person name="Ganatra M."/>
            <person name="Gregory W.F."/>
            <person name="Johnson N.M."/>
            <person name="Jin J."/>
            <person name="Komuniecki R."/>
            <person name="Korf I."/>
            <person name="Kumar S."/>
            <person name="Laney S."/>
            <person name="Li B.W."/>
            <person name="Li W."/>
            <person name="Lindblom T.H."/>
            <person name="Lustigman S."/>
            <person name="Ma D."/>
            <person name="Maina C.V."/>
            <person name="Martin D.M."/>
            <person name="McCarter J.P."/>
            <person name="McReynolds L."/>
            <person name="Mitreva M."/>
            <person name="Nutman T.B."/>
            <person name="Parkinson J."/>
            <person name="Peregrin-Alvarez J.M."/>
            <person name="Poole C."/>
            <person name="Ren Q."/>
            <person name="Saunders L."/>
            <person name="Sluder A.E."/>
            <person name="Smith K."/>
            <person name="Stanke M."/>
            <person name="Unnasch T.R."/>
            <person name="Ware J."/>
            <person name="Wei A.D."/>
            <person name="Weil G."/>
            <person name="Williams D.J."/>
            <person name="Zhang Y."/>
            <person name="Williams S.A."/>
            <person name="Fraser-Liggett C."/>
            <person name="Slatko B."/>
            <person name="Blaxter M.L."/>
            <person name="Scott A.L."/>
        </authorList>
    </citation>
    <scope>NUCLEOTIDE SEQUENCE</scope>
    <source>
        <strain evidence="3">FR3</strain>
    </source>
</reference>
<dbReference type="WBParaSite" id="Bm137.1">
    <property type="protein sequence ID" value="Bm137.1"/>
    <property type="gene ID" value="WBGene00220398"/>
</dbReference>
<sequence length="112" mass="12983">MNYLFGPMVLILLLLNSQTSADYMIDSCNIACLERNKYVVVRAHLRSNSISVGLCRNETVRSYQSYVTPYICNRTFGEWEPDIDDEDGIMDFKAPCPKPPHYPHEAFEKCRR</sequence>
<accession>A0A4E9FE40</accession>
<keyword evidence="3" id="KW-1185">Reference proteome</keyword>
<evidence type="ECO:0000256" key="1">
    <source>
        <dbReference type="SAM" id="SignalP"/>
    </source>
</evidence>
<dbReference type="RefSeq" id="XP_042935420.1">
    <property type="nucleotide sequence ID" value="XM_043079486.1"/>
</dbReference>
<evidence type="ECO:0000313" key="4">
    <source>
        <dbReference type="WBParaSite" id="Bm137.1"/>
    </source>
</evidence>
<reference evidence="2" key="2">
    <citation type="submission" date="2019-04" db="EMBL/GenBank/DDBJ databases">
        <authorList>
            <person name="Howe K."/>
            <person name="Paulini M."/>
            <person name="Williams G."/>
        </authorList>
    </citation>
    <scope>NUCLEOTIDE SEQUENCE [LARGE SCALE GENOMIC DNA]</scope>
    <source>
        <strain evidence="2">FR3</strain>
    </source>
</reference>
<reference evidence="4" key="3">
    <citation type="submission" date="2022-04" db="UniProtKB">
        <authorList>
            <consortium name="WormBaseParasite"/>
        </authorList>
    </citation>
    <scope>IDENTIFICATION</scope>
</reference>
<protein>
    <submittedName>
        <fullName evidence="2 4">Uncharacterized protein</fullName>
    </submittedName>
</protein>
<dbReference type="AlphaFoldDB" id="A0A4E9FE40"/>
<accession>A0A8L7SQE6</accession>
<gene>
    <name evidence="2" type="primary">Bm137</name>
    <name evidence="2" type="ORF">BM_BM137</name>
</gene>
<dbReference type="KEGG" id="bmy:BM_BM137"/>
<dbReference type="OrthoDB" id="5787624at2759"/>
<dbReference type="EMBL" id="CAAKNF010000193">
    <property type="protein sequence ID" value="VIO95057.1"/>
    <property type="molecule type" value="Genomic_DNA"/>
</dbReference>
<dbReference type="Proteomes" id="UP000006672">
    <property type="component" value="Unassembled WGS sequence"/>
</dbReference>
<proteinExistence type="predicted"/>